<dbReference type="Proteomes" id="UP000287866">
    <property type="component" value="Unassembled WGS sequence"/>
</dbReference>
<keyword evidence="2" id="KW-1185">Reference proteome</keyword>
<dbReference type="GO" id="GO:0006635">
    <property type="term" value="P:fatty acid beta-oxidation"/>
    <property type="evidence" value="ECO:0007669"/>
    <property type="project" value="TreeGrafter"/>
</dbReference>
<protein>
    <submittedName>
        <fullName evidence="1">Enoyl-CoA hydratase/isomerase family protein</fullName>
    </submittedName>
</protein>
<dbReference type="PANTHER" id="PTHR43612:SF3">
    <property type="entry name" value="TRIFUNCTIONAL ENZYME SUBUNIT ALPHA, MITOCHONDRIAL"/>
    <property type="match status" value="1"/>
</dbReference>
<evidence type="ECO:0000313" key="2">
    <source>
        <dbReference type="Proteomes" id="UP000287866"/>
    </source>
</evidence>
<dbReference type="PANTHER" id="PTHR43612">
    <property type="entry name" value="TRIFUNCTIONAL ENZYME SUBUNIT ALPHA"/>
    <property type="match status" value="1"/>
</dbReference>
<dbReference type="Gene3D" id="3.90.226.10">
    <property type="entry name" value="2-enoyl-CoA Hydratase, Chain A, domain 1"/>
    <property type="match status" value="1"/>
</dbReference>
<dbReference type="InterPro" id="IPR029045">
    <property type="entry name" value="ClpP/crotonase-like_dom_sf"/>
</dbReference>
<sequence length="157" mass="17087">MYWERDEDGIVTLTMDDPDQTVNTMNDTWSRAYEAAVERLEAERETVTGVVLTSAKRTFFAGGDLRVMREVTSDTAPEAARHIDHLKALMRRLELLGRPVVAAVNGSALGGGLEVALATHHRVVLDRPDVRLGVPEITLGLLPGGGGVSRLVRMLGL</sequence>
<dbReference type="InterPro" id="IPR050136">
    <property type="entry name" value="FA_oxidation_alpha_subunit"/>
</dbReference>
<reference evidence="1" key="1">
    <citation type="submission" date="2020-03" db="EMBL/GenBank/DDBJ databases">
        <title>Phycicoccus flavus sp. nov., a novel endophytic actinobacterium isolated from branch of Kandelia candel.</title>
        <authorList>
            <person name="Tuo L."/>
        </authorList>
    </citation>
    <scope>NUCLEOTIDE SEQUENCE</scope>
    <source>
        <strain evidence="1">CMS6Z-2</strain>
    </source>
</reference>
<feature type="non-terminal residue" evidence="1">
    <location>
        <position position="157"/>
    </location>
</feature>
<organism evidence="1 2">
    <name type="scientific">Phycicoccus flavus</name>
    <dbReference type="NCBI Taxonomy" id="2502783"/>
    <lineage>
        <taxon>Bacteria</taxon>
        <taxon>Bacillati</taxon>
        <taxon>Actinomycetota</taxon>
        <taxon>Actinomycetes</taxon>
        <taxon>Micrococcales</taxon>
        <taxon>Intrasporangiaceae</taxon>
        <taxon>Phycicoccus</taxon>
    </lineage>
</organism>
<name>A0A8T6R4A0_9MICO</name>
<dbReference type="GO" id="GO:0004300">
    <property type="term" value="F:enoyl-CoA hydratase activity"/>
    <property type="evidence" value="ECO:0007669"/>
    <property type="project" value="TreeGrafter"/>
</dbReference>
<evidence type="ECO:0000313" key="1">
    <source>
        <dbReference type="EMBL" id="NHA68817.1"/>
    </source>
</evidence>
<dbReference type="GO" id="GO:0016509">
    <property type="term" value="F:long-chain (3S)-3-hydroxyacyl-CoA dehydrogenase (NAD+) activity"/>
    <property type="evidence" value="ECO:0007669"/>
    <property type="project" value="TreeGrafter"/>
</dbReference>
<dbReference type="Pfam" id="PF00378">
    <property type="entry name" value="ECH_1"/>
    <property type="match status" value="1"/>
</dbReference>
<dbReference type="SUPFAM" id="SSF52096">
    <property type="entry name" value="ClpP/crotonase"/>
    <property type="match status" value="1"/>
</dbReference>
<dbReference type="CDD" id="cd06558">
    <property type="entry name" value="crotonase-like"/>
    <property type="match status" value="1"/>
</dbReference>
<comment type="caution">
    <text evidence="1">The sequence shown here is derived from an EMBL/GenBank/DDBJ whole genome shotgun (WGS) entry which is preliminary data.</text>
</comment>
<gene>
    <name evidence="1" type="ORF">EPD83_012265</name>
</gene>
<accession>A0A8T6R4A0</accession>
<dbReference type="AlphaFoldDB" id="A0A8T6R4A0"/>
<proteinExistence type="predicted"/>
<dbReference type="InterPro" id="IPR001753">
    <property type="entry name" value="Enoyl-CoA_hydra/iso"/>
</dbReference>
<dbReference type="EMBL" id="SAYU02000039">
    <property type="protein sequence ID" value="NHA68817.1"/>
    <property type="molecule type" value="Genomic_DNA"/>
</dbReference>